<keyword evidence="6" id="KW-1185">Reference proteome</keyword>
<dbReference type="GO" id="GO:0006412">
    <property type="term" value="P:translation"/>
    <property type="evidence" value="ECO:0007669"/>
    <property type="project" value="InterPro"/>
</dbReference>
<proteinExistence type="inferred from homology"/>
<dbReference type="InterPro" id="IPR014721">
    <property type="entry name" value="Ribsml_uS5_D2-typ_fold_subgr"/>
</dbReference>
<dbReference type="GO" id="GO:0003735">
    <property type="term" value="F:structural constituent of ribosome"/>
    <property type="evidence" value="ECO:0007669"/>
    <property type="project" value="InterPro"/>
</dbReference>
<dbReference type="SUPFAM" id="SSF54211">
    <property type="entry name" value="Ribosomal protein S5 domain 2-like"/>
    <property type="match status" value="1"/>
</dbReference>
<dbReference type="InterPro" id="IPR000754">
    <property type="entry name" value="Ribosomal_uS9"/>
</dbReference>
<name>A0A5C3FZI4_PSEA2</name>
<dbReference type="EMBL" id="OOIQ01000022">
    <property type="protein sequence ID" value="SPO48967.1"/>
    <property type="molecule type" value="Genomic_DNA"/>
</dbReference>
<dbReference type="PANTHER" id="PTHR21569:SF1">
    <property type="entry name" value="SMALL RIBOSOMAL SUBUNIT PROTEIN US9M"/>
    <property type="match status" value="1"/>
</dbReference>
<dbReference type="Proteomes" id="UP000325008">
    <property type="component" value="Unassembled WGS sequence"/>
</dbReference>
<organism evidence="5 6">
    <name type="scientific">Pseudozyma antarctica</name>
    <name type="common">Yeast</name>
    <name type="synonym">Candida antarctica</name>
    <dbReference type="NCBI Taxonomy" id="84753"/>
    <lineage>
        <taxon>Eukaryota</taxon>
        <taxon>Fungi</taxon>
        <taxon>Dikarya</taxon>
        <taxon>Basidiomycota</taxon>
        <taxon>Ustilaginomycotina</taxon>
        <taxon>Ustilaginomycetes</taxon>
        <taxon>Ustilaginales</taxon>
        <taxon>Ustilaginaceae</taxon>
        <taxon>Moesziomyces</taxon>
    </lineage>
</organism>
<dbReference type="Pfam" id="PF00380">
    <property type="entry name" value="Ribosomal_S9"/>
    <property type="match status" value="1"/>
</dbReference>
<evidence type="ECO:0000313" key="6">
    <source>
        <dbReference type="Proteomes" id="UP000325008"/>
    </source>
</evidence>
<dbReference type="InterPro" id="IPR020568">
    <property type="entry name" value="Ribosomal_Su5_D2-typ_SF"/>
</dbReference>
<sequence>MSATMSATRTLATGLRALTLSSTGASTSAASSVAVRHASTSSSGASSYERSRVPRLPPVAPLPSRLKPTSPAYFTGRPAYIDTLLELEELTRQTKRALEQAHLIAPNAAPPSLASTGASASRANLWVSTEQLQLVLNTNLKAAQYRQIVSRLSLLARYASLVTQLESRPELHHVLGGDNVIQRFHTTLERFMNENAKTNNLLAEKDADRALWTASERKVDRQGRAYSRGRRKESSAQAWLIRAKPDTLGQILVNNMPIADYFTRTAERETVTWPLKLTSTLGTYNVFALARGGGKSGQAGAIAHAVANAIVAETAHGLEFDQGIKLKKYARDVLAKDGVLKRDPRMVERKKTGLAKARKAFTWVKR</sequence>
<comment type="caution">
    <text evidence="5">The sequence shown here is derived from an EMBL/GenBank/DDBJ whole genome shotgun (WGS) entry which is preliminary data.</text>
</comment>
<dbReference type="AlphaFoldDB" id="A0A5C3FZI4"/>
<keyword evidence="3" id="KW-0687">Ribonucleoprotein</keyword>
<dbReference type="PANTHER" id="PTHR21569">
    <property type="entry name" value="RIBOSOMAL PROTEIN S9"/>
    <property type="match status" value="1"/>
</dbReference>
<feature type="region of interest" description="Disordered" evidence="4">
    <location>
        <begin position="29"/>
        <end position="70"/>
    </location>
</feature>
<dbReference type="Gene3D" id="3.30.230.10">
    <property type="match status" value="1"/>
</dbReference>
<dbReference type="OrthoDB" id="10254627at2759"/>
<reference evidence="5" key="1">
    <citation type="submission" date="2018-03" db="EMBL/GenBank/DDBJ databases">
        <authorList>
            <person name="Guldener U."/>
        </authorList>
    </citation>
    <scope>NUCLEOTIDE SEQUENCE [LARGE SCALE GENOMIC DNA]</scope>
    <source>
        <strain evidence="5">ATCC34888</strain>
    </source>
</reference>
<gene>
    <name evidence="5" type="ORF">PSANT_06658</name>
</gene>
<accession>A0A5C3FZI4</accession>
<protein>
    <submittedName>
        <fullName evidence="5">Related to MRPS9 - mitochondrial ribosomal protein, small subunit</fullName>
    </submittedName>
</protein>
<evidence type="ECO:0000313" key="5">
    <source>
        <dbReference type="EMBL" id="SPO48967.1"/>
    </source>
</evidence>
<feature type="compositionally biased region" description="Low complexity" evidence="4">
    <location>
        <begin position="29"/>
        <end position="48"/>
    </location>
</feature>
<evidence type="ECO:0000256" key="2">
    <source>
        <dbReference type="ARBA" id="ARBA00022980"/>
    </source>
</evidence>
<evidence type="ECO:0000256" key="4">
    <source>
        <dbReference type="SAM" id="MobiDB-lite"/>
    </source>
</evidence>
<dbReference type="GO" id="GO:0003723">
    <property type="term" value="F:RNA binding"/>
    <property type="evidence" value="ECO:0007669"/>
    <property type="project" value="TreeGrafter"/>
</dbReference>
<evidence type="ECO:0000256" key="3">
    <source>
        <dbReference type="ARBA" id="ARBA00023274"/>
    </source>
</evidence>
<keyword evidence="2 5" id="KW-0689">Ribosomal protein</keyword>
<dbReference type="GO" id="GO:0005763">
    <property type="term" value="C:mitochondrial small ribosomal subunit"/>
    <property type="evidence" value="ECO:0007669"/>
    <property type="project" value="TreeGrafter"/>
</dbReference>
<evidence type="ECO:0000256" key="1">
    <source>
        <dbReference type="ARBA" id="ARBA00005251"/>
    </source>
</evidence>
<comment type="similarity">
    <text evidence="1">Belongs to the universal ribosomal protein uS9 family.</text>
</comment>